<dbReference type="Proteomes" id="UP000233399">
    <property type="component" value="Unassembled WGS sequence"/>
</dbReference>
<evidence type="ECO:0000256" key="2">
    <source>
        <dbReference type="ARBA" id="ARBA00022908"/>
    </source>
</evidence>
<dbReference type="EMBL" id="PJCG01000061">
    <property type="protein sequence ID" value="PKI19367.1"/>
    <property type="molecule type" value="Genomic_DNA"/>
</dbReference>
<keyword evidence="3" id="KW-0238">DNA-binding</keyword>
<organism evidence="5 6">
    <name type="scientific">Pseudomonas monteilii</name>
    <dbReference type="NCBI Taxonomy" id="76759"/>
    <lineage>
        <taxon>Bacteria</taxon>
        <taxon>Pseudomonadati</taxon>
        <taxon>Pseudomonadota</taxon>
        <taxon>Gammaproteobacteria</taxon>
        <taxon>Pseudomonadales</taxon>
        <taxon>Pseudomonadaceae</taxon>
        <taxon>Pseudomonas</taxon>
    </lineage>
</organism>
<name>A0A2N1IM85_9PSED</name>
<dbReference type="PANTHER" id="PTHR30629">
    <property type="entry name" value="PROPHAGE INTEGRASE"/>
    <property type="match status" value="1"/>
</dbReference>
<gene>
    <name evidence="5" type="ORF">CXB65_23035</name>
</gene>
<dbReference type="PANTHER" id="PTHR30629:SF2">
    <property type="entry name" value="PROPHAGE INTEGRASE INTS-RELATED"/>
    <property type="match status" value="1"/>
</dbReference>
<dbReference type="Pfam" id="PF00589">
    <property type="entry name" value="Phage_integrase"/>
    <property type="match status" value="1"/>
</dbReference>
<dbReference type="GO" id="GO:0006310">
    <property type="term" value="P:DNA recombination"/>
    <property type="evidence" value="ECO:0007669"/>
    <property type="project" value="UniProtKB-KW"/>
</dbReference>
<dbReference type="CDD" id="cd01189">
    <property type="entry name" value="INT_ICEBs1_C_like"/>
    <property type="match status" value="1"/>
</dbReference>
<dbReference type="RefSeq" id="WP_101196649.1">
    <property type="nucleotide sequence ID" value="NZ_PJCG01000061.1"/>
</dbReference>
<evidence type="ECO:0000256" key="1">
    <source>
        <dbReference type="ARBA" id="ARBA00008857"/>
    </source>
</evidence>
<dbReference type="PROSITE" id="PS51898">
    <property type="entry name" value="TYR_RECOMBINASE"/>
    <property type="match status" value="1"/>
</dbReference>
<dbReference type="InterPro" id="IPR010998">
    <property type="entry name" value="Integrase_recombinase_N"/>
</dbReference>
<dbReference type="GO" id="GO:0003677">
    <property type="term" value="F:DNA binding"/>
    <property type="evidence" value="ECO:0007669"/>
    <property type="project" value="UniProtKB-KW"/>
</dbReference>
<dbReference type="Gene3D" id="1.10.443.10">
    <property type="entry name" value="Intergrase catalytic core"/>
    <property type="match status" value="1"/>
</dbReference>
<dbReference type="GO" id="GO:0015074">
    <property type="term" value="P:DNA integration"/>
    <property type="evidence" value="ECO:0007669"/>
    <property type="project" value="UniProtKB-KW"/>
</dbReference>
<dbReference type="InterPro" id="IPR050808">
    <property type="entry name" value="Phage_Integrase"/>
</dbReference>
<sequence>MARKPVGLPPGIEIRGDSLRIRFTWNGERRGETLAHPPTAQGIRAASRVRDQVVNLIRHGLLDDEKYAELFPGSEVARRTAESIPSLGAYTQMWLDSRHIVEGTRNNYKSVFNIYWMPYLGLRRIDMITPTMLRGVISQIQWTSVGVKRNAIIKLSSVFKTAVLDGLIAKNPTTSLDKPKAVKKVVDPYTRAEAEAIISHLYATLQKYSQIYAAFFEFCFFTGVRPGEAMGLKWEDIDVDQRSATVRRIIVNRAPQERTKTKHHRVVLLNERALNAINQAQRMATLRRMASKSAHPTSPFVFQPSKGGLWINEPSVTIRHFKSALKALNIRERRQYDTRHTYATMCLMSGMNPAFIASQLGHSVEMLLSTYAKWISSSSDWRELEKLPPRVELAQNWPKTDERA</sequence>
<comment type="similarity">
    <text evidence="1">Belongs to the 'phage' integrase family.</text>
</comment>
<comment type="caution">
    <text evidence="5">The sequence shown here is derived from an EMBL/GenBank/DDBJ whole genome shotgun (WGS) entry which is preliminary data.</text>
</comment>
<dbReference type="InterPro" id="IPR013762">
    <property type="entry name" value="Integrase-like_cat_sf"/>
</dbReference>
<dbReference type="Pfam" id="PF12167">
    <property type="entry name" value="Arm-DNA-bind_2"/>
    <property type="match status" value="1"/>
</dbReference>
<reference evidence="5 6" key="1">
    <citation type="submission" date="2017-12" db="EMBL/GenBank/DDBJ databases">
        <title>Isolation and characterization of an aerobic denitrifying Pseudomonas monteilii CY06 from aquaculture ponds.</title>
        <authorList>
            <person name="Ma Q."/>
            <person name="Cai Y."/>
            <person name="He Z."/>
        </authorList>
    </citation>
    <scope>NUCLEOTIDE SEQUENCE [LARGE SCALE GENOMIC DNA]</scope>
    <source>
        <strain evidence="5 6">CY06</strain>
    </source>
</reference>
<protein>
    <submittedName>
        <fullName evidence="5">Site-specific integrase</fullName>
    </submittedName>
</protein>
<dbReference type="InterPro" id="IPR011010">
    <property type="entry name" value="DNA_brk_join_enz"/>
</dbReference>
<evidence type="ECO:0000313" key="6">
    <source>
        <dbReference type="Proteomes" id="UP000233399"/>
    </source>
</evidence>
<dbReference type="InterPro" id="IPR022000">
    <property type="entry name" value="Min27-like_integrase_DNA_bind"/>
</dbReference>
<dbReference type="AlphaFoldDB" id="A0A2N1IM85"/>
<dbReference type="Gene3D" id="1.10.150.130">
    <property type="match status" value="1"/>
</dbReference>
<evidence type="ECO:0000313" key="5">
    <source>
        <dbReference type="EMBL" id="PKI19367.1"/>
    </source>
</evidence>
<proteinExistence type="inferred from homology"/>
<keyword evidence="2" id="KW-0229">DNA integration</keyword>
<dbReference type="InterPro" id="IPR002104">
    <property type="entry name" value="Integrase_catalytic"/>
</dbReference>
<dbReference type="SUPFAM" id="SSF56349">
    <property type="entry name" value="DNA breaking-rejoining enzymes"/>
    <property type="match status" value="1"/>
</dbReference>
<keyword evidence="4" id="KW-0233">DNA recombination</keyword>
<evidence type="ECO:0000256" key="3">
    <source>
        <dbReference type="ARBA" id="ARBA00023125"/>
    </source>
</evidence>
<accession>A0A2N1IM85</accession>
<evidence type="ECO:0000256" key="4">
    <source>
        <dbReference type="ARBA" id="ARBA00023172"/>
    </source>
</evidence>